<dbReference type="GO" id="GO:0008866">
    <property type="term" value="F:fructuronate reductase activity"/>
    <property type="evidence" value="ECO:0007669"/>
    <property type="project" value="TreeGrafter"/>
</dbReference>
<dbReference type="Gene3D" id="3.40.50.720">
    <property type="entry name" value="NAD(P)-binding Rossmann-like Domain"/>
    <property type="match status" value="1"/>
</dbReference>
<keyword evidence="1" id="KW-0560">Oxidoreductase</keyword>
<dbReference type="Proteomes" id="UP000247005">
    <property type="component" value="Unassembled WGS sequence"/>
</dbReference>
<dbReference type="InterPro" id="IPR050988">
    <property type="entry name" value="Mannitol_DH/Oxidoreductase"/>
</dbReference>
<dbReference type="InterPro" id="IPR036291">
    <property type="entry name" value="NAD(P)-bd_dom_sf"/>
</dbReference>
<dbReference type="NCBIfam" id="NF043014">
    <property type="entry name" value="DArabDhDalD"/>
    <property type="match status" value="1"/>
</dbReference>
<comment type="caution">
    <text evidence="5">The sequence shown here is derived from an EMBL/GenBank/DDBJ whole genome shotgun (WGS) entry which is preliminary data.</text>
</comment>
<evidence type="ECO:0000313" key="4">
    <source>
        <dbReference type="EMBL" id="POP47753.1"/>
    </source>
</evidence>
<dbReference type="AlphaFoldDB" id="A0A2P5GW25"/>
<evidence type="ECO:0000313" key="7">
    <source>
        <dbReference type="Proteomes" id="UP000247005"/>
    </source>
</evidence>
<name>A0A2P5GW25_9ENTR</name>
<dbReference type="InterPro" id="IPR050025">
    <property type="entry name" value="DalD"/>
</dbReference>
<dbReference type="InterPro" id="IPR013328">
    <property type="entry name" value="6PGD_dom2"/>
</dbReference>
<dbReference type="GO" id="GO:0042840">
    <property type="term" value="P:D-glucuronate catabolic process"/>
    <property type="evidence" value="ECO:0007669"/>
    <property type="project" value="TreeGrafter"/>
</dbReference>
<dbReference type="OrthoDB" id="271711at2"/>
<protein>
    <submittedName>
        <fullName evidence="5">Mannitol dehydrogenase family protein</fullName>
    </submittedName>
</protein>
<keyword evidence="6" id="KW-1185">Reference proteome</keyword>
<dbReference type="Pfam" id="PF08125">
    <property type="entry name" value="Mannitol_dh_C"/>
    <property type="match status" value="1"/>
</dbReference>
<dbReference type="InterPro" id="IPR008927">
    <property type="entry name" value="6-PGluconate_DH-like_C_sf"/>
</dbReference>
<dbReference type="EMBL" id="PQGE01000001">
    <property type="protein sequence ID" value="POP47753.1"/>
    <property type="molecule type" value="Genomic_DNA"/>
</dbReference>
<dbReference type="Proteomes" id="UP000237073">
    <property type="component" value="Unassembled WGS sequence"/>
</dbReference>
<dbReference type="InterPro" id="IPR013118">
    <property type="entry name" value="Mannitol_DH_C"/>
</dbReference>
<evidence type="ECO:0000259" key="2">
    <source>
        <dbReference type="Pfam" id="PF01232"/>
    </source>
</evidence>
<dbReference type="InterPro" id="IPR013131">
    <property type="entry name" value="Mannitol_DH_N"/>
</dbReference>
<reference evidence="6 7" key="1">
    <citation type="submission" date="2018-01" db="EMBL/GenBank/DDBJ databases">
        <title>Superficieibacter electus gen. nov., sp. nov., an extended-spectrum beta-lactamase possessing member of the Enterobacteriaceae family, isolated from intensive care unit surfaces.</title>
        <authorList>
            <person name="Potter R.F."/>
            <person name="D'Souza A.W."/>
        </authorList>
    </citation>
    <scope>NUCLEOTIDE SEQUENCE [LARGE SCALE GENOMIC DNA]</scope>
    <source>
        <strain evidence="5 7">BP-1</strain>
        <strain evidence="4 6">BP-2</strain>
    </source>
</reference>
<dbReference type="Gene3D" id="1.10.1040.10">
    <property type="entry name" value="N-(1-d-carboxylethyl)-l-norvaline Dehydrogenase, domain 2"/>
    <property type="match status" value="1"/>
</dbReference>
<dbReference type="SUPFAM" id="SSF48179">
    <property type="entry name" value="6-phosphogluconate dehydrogenase C-terminal domain-like"/>
    <property type="match status" value="1"/>
</dbReference>
<proteinExistence type="predicted"/>
<gene>
    <name evidence="5" type="ORF">CHU32_01015</name>
    <name evidence="4" type="ORF">CHU33_01010</name>
</gene>
<accession>A0A2P5GW25</accession>
<dbReference type="PANTHER" id="PTHR43362">
    <property type="entry name" value="MANNITOL DEHYDROGENASE DSF1-RELATED"/>
    <property type="match status" value="1"/>
</dbReference>
<dbReference type="PRINTS" id="PR00084">
    <property type="entry name" value="MTLDHDRGNASE"/>
</dbReference>
<organism evidence="5 7">
    <name type="scientific">Superficieibacter electus</name>
    <dbReference type="NCBI Taxonomy" id="2022662"/>
    <lineage>
        <taxon>Bacteria</taxon>
        <taxon>Pseudomonadati</taxon>
        <taxon>Pseudomonadota</taxon>
        <taxon>Gammaproteobacteria</taxon>
        <taxon>Enterobacterales</taxon>
        <taxon>Enterobacteriaceae</taxon>
        <taxon>Superficieibacter</taxon>
    </lineage>
</organism>
<dbReference type="RefSeq" id="WP_103674226.1">
    <property type="nucleotide sequence ID" value="NZ_PQGD01000001.1"/>
</dbReference>
<sequence length="455" mass="50973">MNNQYTWLHIGLGSFHRAHQAWYMHKLIESGDKTWHIAAGNIRNDAEHVVSALTAQHGRYVLETVSPEGERHYEEITSIQKLLSWQENLQPLISEGANAATKVIAFTVTESGYYLNTSHKLEVNNPDIVSDLKGGNKTIYGTITKILEKRIADNAGPLTLLNCDNVRHNGERFHDGLVEFLTLTGKTAVIEWLHKNATCPNTMVDRITPRPAADLPARIKAQTGIDDKAPVMGETFIQWVIEDNFKAERPAFEKVGAELVDSVIPYEEAKIRILNSSHSCIAWAGTLMGQQYIHESTLTDTIYAIADRYVTEDVIPCLGDNGIDLPKYRDVVLQRFTNPHIQDTNQRVAADGFSKIPAMIAPTLQECYQRGVRPDATAMLPALFFVYMEQWHKGQLPYEYQDGILDAQAVHAMFNAADPISVYAKDRALFGELANNADFAALLREKITAVYSLIH</sequence>
<dbReference type="EMBL" id="PQGD01000001">
    <property type="protein sequence ID" value="POP50766.1"/>
    <property type="molecule type" value="Genomic_DNA"/>
</dbReference>
<evidence type="ECO:0000256" key="1">
    <source>
        <dbReference type="ARBA" id="ARBA00023002"/>
    </source>
</evidence>
<dbReference type="PANTHER" id="PTHR43362:SF7">
    <property type="entry name" value="D-MANNONATE OXIDOREDUCTASE"/>
    <property type="match status" value="1"/>
</dbReference>
<dbReference type="SUPFAM" id="SSF51735">
    <property type="entry name" value="NAD(P)-binding Rossmann-fold domains"/>
    <property type="match status" value="1"/>
</dbReference>
<evidence type="ECO:0000259" key="3">
    <source>
        <dbReference type="Pfam" id="PF08125"/>
    </source>
</evidence>
<feature type="domain" description="Mannitol dehydrogenase N-terminal" evidence="2">
    <location>
        <begin position="8"/>
        <end position="254"/>
    </location>
</feature>
<dbReference type="Pfam" id="PF01232">
    <property type="entry name" value="Mannitol_dh"/>
    <property type="match status" value="1"/>
</dbReference>
<evidence type="ECO:0000313" key="6">
    <source>
        <dbReference type="Proteomes" id="UP000237073"/>
    </source>
</evidence>
<evidence type="ECO:0000313" key="5">
    <source>
        <dbReference type="EMBL" id="POP50766.1"/>
    </source>
</evidence>
<dbReference type="InterPro" id="IPR000669">
    <property type="entry name" value="Mannitol_DH"/>
</dbReference>
<feature type="domain" description="Mannitol dehydrogenase C-terminal" evidence="3">
    <location>
        <begin position="263"/>
        <end position="450"/>
    </location>
</feature>